<name>A0A6J4UU71_9DEIN</name>
<dbReference type="AlphaFoldDB" id="A0A6J4UU71"/>
<accession>A0A6J4UU71</accession>
<dbReference type="EMBL" id="CADCWP010000026">
    <property type="protein sequence ID" value="CAA9558483.1"/>
    <property type="molecule type" value="Genomic_DNA"/>
</dbReference>
<protein>
    <recommendedName>
        <fullName evidence="2">Bacterial transcriptional activator domain-containing protein</fullName>
    </recommendedName>
</protein>
<reference evidence="1" key="1">
    <citation type="submission" date="2020-02" db="EMBL/GenBank/DDBJ databases">
        <authorList>
            <person name="Meier V. D."/>
        </authorList>
    </citation>
    <scope>NUCLEOTIDE SEQUENCE</scope>
    <source>
        <strain evidence="1">AVDCRST_MAG86</strain>
    </source>
</reference>
<evidence type="ECO:0000313" key="1">
    <source>
        <dbReference type="EMBL" id="CAA9558483.1"/>
    </source>
</evidence>
<proteinExistence type="predicted"/>
<evidence type="ECO:0008006" key="2">
    <source>
        <dbReference type="Google" id="ProtNLM"/>
    </source>
</evidence>
<sequence>MLKVYNARMKLRTLGGLELLGARFTQPKPLLLLVYLALEGPKPRRHLAELFWTGHRMKSLSMTLTRLRQGAGEVIQEDDKRVWTTLTNDAKALLGALDKSDWAGASDLYSGAFLEGVVLPDWSSEVEEWVYSTREYLAERVQHALLTLAEGAAKKGEFRAAAGFAERAYTLPGLGGSDVAALRRLYPLLCAGDSLLAPEVRKEAGGYGVTLRLTADKARARYKGDVAAHPLPLRGTSFIGRDLELTELATLLGRPQVSLLRSCSYAEVAAKALSDGLQ</sequence>
<gene>
    <name evidence="1" type="ORF">AVDCRST_MAG86-406</name>
</gene>
<organism evidence="1">
    <name type="scientific">uncultured Truepera sp</name>
    <dbReference type="NCBI Taxonomy" id="543023"/>
    <lineage>
        <taxon>Bacteria</taxon>
        <taxon>Thermotogati</taxon>
        <taxon>Deinococcota</taxon>
        <taxon>Deinococci</taxon>
        <taxon>Trueperales</taxon>
        <taxon>Trueperaceae</taxon>
        <taxon>Truepera</taxon>
        <taxon>environmental samples</taxon>
    </lineage>
</organism>